<reference evidence="3" key="1">
    <citation type="journal article" date="2010" name="Nat. Biotechnol.">
        <title>Draft genome sequence of the oilseed species Ricinus communis.</title>
        <authorList>
            <person name="Chan A.P."/>
            <person name="Crabtree J."/>
            <person name="Zhao Q."/>
            <person name="Lorenzi H."/>
            <person name="Orvis J."/>
            <person name="Puiu D."/>
            <person name="Melake-Berhan A."/>
            <person name="Jones K.M."/>
            <person name="Redman J."/>
            <person name="Chen G."/>
            <person name="Cahoon E.B."/>
            <person name="Gedil M."/>
            <person name="Stanke M."/>
            <person name="Haas B.J."/>
            <person name="Wortman J.R."/>
            <person name="Fraser-Liggett C.M."/>
            <person name="Ravel J."/>
            <person name="Rabinowicz P.D."/>
        </authorList>
    </citation>
    <scope>NUCLEOTIDE SEQUENCE [LARGE SCALE GENOMIC DNA]</scope>
    <source>
        <strain evidence="3">cv. Hale</strain>
    </source>
</reference>
<proteinExistence type="predicted"/>
<dbReference type="Gene3D" id="3.40.50.1860">
    <property type="match status" value="2"/>
</dbReference>
<dbReference type="AlphaFoldDB" id="B9SEP2"/>
<keyword evidence="3" id="KW-1185">Reference proteome</keyword>
<dbReference type="eggNOG" id="ENOG502QU3Q">
    <property type="taxonomic scope" value="Eukaryota"/>
</dbReference>
<dbReference type="EMBL" id="EQ973938">
    <property type="protein sequence ID" value="EEF37901.1"/>
    <property type="molecule type" value="Genomic_DNA"/>
</dbReference>
<dbReference type="Proteomes" id="UP000008311">
    <property type="component" value="Unassembled WGS sequence"/>
</dbReference>
<evidence type="ECO:0000313" key="3">
    <source>
        <dbReference type="Proteomes" id="UP000008311"/>
    </source>
</evidence>
<organism evidence="2 3">
    <name type="scientific">Ricinus communis</name>
    <name type="common">Castor bean</name>
    <dbReference type="NCBI Taxonomy" id="3988"/>
    <lineage>
        <taxon>Eukaryota</taxon>
        <taxon>Viridiplantae</taxon>
        <taxon>Streptophyta</taxon>
        <taxon>Embryophyta</taxon>
        <taxon>Tracheophyta</taxon>
        <taxon>Spermatophyta</taxon>
        <taxon>Magnoliopsida</taxon>
        <taxon>eudicotyledons</taxon>
        <taxon>Gunneridae</taxon>
        <taxon>Pentapetalae</taxon>
        <taxon>rosids</taxon>
        <taxon>fabids</taxon>
        <taxon>Malpighiales</taxon>
        <taxon>Euphorbiaceae</taxon>
        <taxon>Acalyphoideae</taxon>
        <taxon>Acalypheae</taxon>
        <taxon>Ricinus</taxon>
    </lineage>
</organism>
<keyword evidence="1" id="KW-0413">Isomerase</keyword>
<evidence type="ECO:0000313" key="2">
    <source>
        <dbReference type="EMBL" id="EEF37901.1"/>
    </source>
</evidence>
<dbReference type="PANTHER" id="PTHR21198">
    <property type="entry name" value="GLUTAMATE RACEMASE"/>
    <property type="match status" value="1"/>
</dbReference>
<dbReference type="PANTHER" id="PTHR21198:SF9">
    <property type="entry name" value="ASPARTATE RACEMASE"/>
    <property type="match status" value="1"/>
</dbReference>
<sequence length="302" mass="33310">MALSSCCIDKKRRPNLSVTVQSNKNSGSGRAPTEYQKSNSLLKRANTVGIIGGVSVLSTLIFLEKLVWMSSRNGEESIPFVVCSDPSITRELSSQSHVSCHSFSSKNAEIELNADEIIENLRCKRKFLDQSGARCIVMPCHLSHAWYNEISEGCLLPFFHVGDCVASELREAELKPLEAGSEVRIGMLASSATLTAGFYQEKLQSQGFEVVLPDKATTDHILIPAIEALRRRDIEGAQNLLRVAIQILLMRAANIVILASDELQGLLPQNDPLQKKCIDPMDALARSIIKWAKHKAKVQKNI</sequence>
<dbReference type="STRING" id="3988.B9SEP2"/>
<evidence type="ECO:0000256" key="1">
    <source>
        <dbReference type="ARBA" id="ARBA00023235"/>
    </source>
</evidence>
<dbReference type="InterPro" id="IPR001920">
    <property type="entry name" value="Asp/Glu_race"/>
</dbReference>
<gene>
    <name evidence="2" type="ORF">RCOM_0221080</name>
</gene>
<dbReference type="GO" id="GO:0047661">
    <property type="term" value="F:amino-acid racemase activity"/>
    <property type="evidence" value="ECO:0007669"/>
    <property type="project" value="InterPro"/>
</dbReference>
<name>B9SEP2_RICCO</name>
<protein>
    <submittedName>
        <fullName evidence="2">Racemase and epimerase, acting on amino acids and derivatives, putative</fullName>
    </submittedName>
</protein>
<dbReference type="Pfam" id="PF01177">
    <property type="entry name" value="Asp_Glu_race"/>
    <property type="match status" value="1"/>
</dbReference>
<accession>B9SEP2</accession>
<dbReference type="InterPro" id="IPR015942">
    <property type="entry name" value="Asp/Glu/hydantoin_racemase"/>
</dbReference>
<dbReference type="InParanoid" id="B9SEP2"/>
<dbReference type="SUPFAM" id="SSF53681">
    <property type="entry name" value="Aspartate/glutamate racemase"/>
    <property type="match status" value="2"/>
</dbReference>